<comment type="subcellular location">
    <subcellularLocation>
        <location evidence="1">Membrane</location>
        <topology evidence="1">Multi-pass membrane protein</topology>
    </subcellularLocation>
</comment>
<dbReference type="InterPro" id="IPR052527">
    <property type="entry name" value="Metal_cation-efflux_comp"/>
</dbReference>
<dbReference type="InterPro" id="IPR007269">
    <property type="entry name" value="ICMT_MeTrfase"/>
</dbReference>
<dbReference type="Proteomes" id="UP000681414">
    <property type="component" value="Unassembled WGS sequence"/>
</dbReference>
<accession>A0A942TCU3</accession>
<dbReference type="AlphaFoldDB" id="A0A942TCU3"/>
<evidence type="ECO:0000256" key="2">
    <source>
        <dbReference type="ARBA" id="ARBA00022692"/>
    </source>
</evidence>
<proteinExistence type="predicted"/>
<dbReference type="GO" id="GO:0004671">
    <property type="term" value="F:protein C-terminal S-isoprenylcysteine carboxyl O-methyltransferase activity"/>
    <property type="evidence" value="ECO:0007669"/>
    <property type="project" value="InterPro"/>
</dbReference>
<organism evidence="6 7">
    <name type="scientific">Lederbergia citri</name>
    <dbReference type="NCBI Taxonomy" id="2833580"/>
    <lineage>
        <taxon>Bacteria</taxon>
        <taxon>Bacillati</taxon>
        <taxon>Bacillota</taxon>
        <taxon>Bacilli</taxon>
        <taxon>Bacillales</taxon>
        <taxon>Bacillaceae</taxon>
        <taxon>Lederbergia</taxon>
    </lineage>
</organism>
<evidence type="ECO:0008006" key="8">
    <source>
        <dbReference type="Google" id="ProtNLM"/>
    </source>
</evidence>
<sequence>MFFLILLLIVIAQRLIELRIAKRNEQWMLTSGAKEYGQSHYQLMVLMHIGFFLSLIVEYLIRKPALNSYWQALLFIFIIVQIGRIWVIVTLGKYWNTKIIVLSGTYVVKKGPFKYVKHPNYIIVTIELFVIPMIFNLYITAILFLILNQIILRVRIPIEEKALRENTNYNEKFD</sequence>
<evidence type="ECO:0000256" key="4">
    <source>
        <dbReference type="ARBA" id="ARBA00023136"/>
    </source>
</evidence>
<dbReference type="EMBL" id="JAGYPG010000001">
    <property type="protein sequence ID" value="MBS4194446.1"/>
    <property type="molecule type" value="Genomic_DNA"/>
</dbReference>
<feature type="transmembrane region" description="Helical" evidence="5">
    <location>
        <begin position="121"/>
        <end position="147"/>
    </location>
</feature>
<keyword evidence="4 5" id="KW-0472">Membrane</keyword>
<dbReference type="RefSeq" id="WP_213123626.1">
    <property type="nucleotide sequence ID" value="NZ_JAGYPG010000001.1"/>
</dbReference>
<evidence type="ECO:0000256" key="5">
    <source>
        <dbReference type="SAM" id="Phobius"/>
    </source>
</evidence>
<name>A0A942TCU3_9BACI</name>
<keyword evidence="2 5" id="KW-0812">Transmembrane</keyword>
<gene>
    <name evidence="6" type="ORF">KHA97_05095</name>
</gene>
<dbReference type="PANTHER" id="PTHR43847">
    <property type="entry name" value="BLL3993 PROTEIN"/>
    <property type="match status" value="1"/>
</dbReference>
<feature type="transmembrane region" description="Helical" evidence="5">
    <location>
        <begin position="41"/>
        <end position="61"/>
    </location>
</feature>
<reference evidence="6 7" key="1">
    <citation type="submission" date="2021-05" db="EMBL/GenBank/DDBJ databases">
        <title>Novel Bacillus species.</title>
        <authorList>
            <person name="Liu G."/>
        </authorList>
    </citation>
    <scope>NUCLEOTIDE SEQUENCE [LARGE SCALE GENOMIC DNA]</scope>
    <source>
        <strain evidence="7">FJAT-49780</strain>
    </source>
</reference>
<dbReference type="Gene3D" id="1.20.120.1630">
    <property type="match status" value="1"/>
</dbReference>
<dbReference type="GO" id="GO:0016020">
    <property type="term" value="C:membrane"/>
    <property type="evidence" value="ECO:0007669"/>
    <property type="project" value="UniProtKB-SubCell"/>
</dbReference>
<evidence type="ECO:0000313" key="7">
    <source>
        <dbReference type="Proteomes" id="UP000681414"/>
    </source>
</evidence>
<dbReference type="PANTHER" id="PTHR43847:SF1">
    <property type="entry name" value="BLL3993 PROTEIN"/>
    <property type="match status" value="1"/>
</dbReference>
<comment type="caution">
    <text evidence="6">The sequence shown here is derived from an EMBL/GenBank/DDBJ whole genome shotgun (WGS) entry which is preliminary data.</text>
</comment>
<evidence type="ECO:0000256" key="1">
    <source>
        <dbReference type="ARBA" id="ARBA00004141"/>
    </source>
</evidence>
<dbReference type="Pfam" id="PF04140">
    <property type="entry name" value="ICMT"/>
    <property type="match status" value="1"/>
</dbReference>
<protein>
    <recommendedName>
        <fullName evidence="8">Isoprenylcysteine carboxyl methyltransferase</fullName>
    </recommendedName>
</protein>
<keyword evidence="3 5" id="KW-1133">Transmembrane helix</keyword>
<evidence type="ECO:0000313" key="6">
    <source>
        <dbReference type="EMBL" id="MBS4194446.1"/>
    </source>
</evidence>
<evidence type="ECO:0000256" key="3">
    <source>
        <dbReference type="ARBA" id="ARBA00022989"/>
    </source>
</evidence>
<keyword evidence="7" id="KW-1185">Reference proteome</keyword>
<feature type="transmembrane region" description="Helical" evidence="5">
    <location>
        <begin position="73"/>
        <end position="95"/>
    </location>
</feature>